<reference evidence="1 2" key="1">
    <citation type="submission" date="2021-06" db="EMBL/GenBank/DDBJ databases">
        <authorList>
            <person name="Palmer J.M."/>
        </authorList>
    </citation>
    <scope>NUCLEOTIDE SEQUENCE [LARGE SCALE GENOMIC DNA]</scope>
    <source>
        <strain evidence="1 2">CL_MEX2019</strain>
        <tissue evidence="1">Muscle</tissue>
    </source>
</reference>
<evidence type="ECO:0000313" key="2">
    <source>
        <dbReference type="Proteomes" id="UP001352852"/>
    </source>
</evidence>
<name>A0ABU7DKJ6_9TELE</name>
<dbReference type="EMBL" id="JAHUTJ010026432">
    <property type="protein sequence ID" value="MED6274784.1"/>
    <property type="molecule type" value="Genomic_DNA"/>
</dbReference>
<feature type="non-terminal residue" evidence="1">
    <location>
        <position position="1"/>
    </location>
</feature>
<protein>
    <submittedName>
        <fullName evidence="1">Uncharacterized protein</fullName>
    </submittedName>
</protein>
<comment type="caution">
    <text evidence="1">The sequence shown here is derived from an EMBL/GenBank/DDBJ whole genome shotgun (WGS) entry which is preliminary data.</text>
</comment>
<keyword evidence="2" id="KW-1185">Reference proteome</keyword>
<dbReference type="Proteomes" id="UP001352852">
    <property type="component" value="Unassembled WGS sequence"/>
</dbReference>
<organism evidence="1 2">
    <name type="scientific">Characodon lateralis</name>
    <dbReference type="NCBI Taxonomy" id="208331"/>
    <lineage>
        <taxon>Eukaryota</taxon>
        <taxon>Metazoa</taxon>
        <taxon>Chordata</taxon>
        <taxon>Craniata</taxon>
        <taxon>Vertebrata</taxon>
        <taxon>Euteleostomi</taxon>
        <taxon>Actinopterygii</taxon>
        <taxon>Neopterygii</taxon>
        <taxon>Teleostei</taxon>
        <taxon>Neoteleostei</taxon>
        <taxon>Acanthomorphata</taxon>
        <taxon>Ovalentaria</taxon>
        <taxon>Atherinomorphae</taxon>
        <taxon>Cyprinodontiformes</taxon>
        <taxon>Goodeidae</taxon>
        <taxon>Characodon</taxon>
    </lineage>
</organism>
<gene>
    <name evidence="1" type="ORF">CHARACLAT_019901</name>
</gene>
<proteinExistence type="predicted"/>
<sequence>GSRQSARRRGIRTGEEVNMETMIAEVHWRFGVTTAFMCDEKKSVKDGGNDTTVLLASRNPEGGIRLLTHLGEWKGL</sequence>
<accession>A0ABU7DKJ6</accession>
<evidence type="ECO:0000313" key="1">
    <source>
        <dbReference type="EMBL" id="MED6274784.1"/>
    </source>
</evidence>